<dbReference type="HOGENOM" id="CLU_214369_0_0_5"/>
<reference evidence="3" key="1">
    <citation type="journal article" date="2011" name="J. Bacteriol.">
        <title>Genome sequences of eight morphologically diverse alphaproteobacteria.</title>
        <authorList>
            <consortium name="US DOE Joint Genome Institute"/>
            <person name="Brown P.J."/>
            <person name="Kysela D.T."/>
            <person name="Buechlein A."/>
            <person name="Hemmerich C."/>
            <person name="Brun Y.V."/>
        </authorList>
    </citation>
    <scope>NUCLEOTIDE SEQUENCE [LARGE SCALE GENOMIC DNA]</scope>
    <source>
        <strain evidence="3">ATCC 51888 / DSM 1869 / NCIB 11706 / TK 0415</strain>
    </source>
</reference>
<proteinExistence type="predicted"/>
<dbReference type="EMBL" id="CP002083">
    <property type="protein sequence ID" value="ADJ22465.1"/>
    <property type="molecule type" value="Genomic_DNA"/>
</dbReference>
<keyword evidence="1" id="KW-1133">Transmembrane helix</keyword>
<dbReference type="Proteomes" id="UP000002033">
    <property type="component" value="Chromosome"/>
</dbReference>
<organism evidence="2 3">
    <name type="scientific">Hyphomicrobium denitrificans (strain ATCC 51888 / DSM 1869 / NCIMB 11706 / TK 0415)</name>
    <dbReference type="NCBI Taxonomy" id="582899"/>
    <lineage>
        <taxon>Bacteria</taxon>
        <taxon>Pseudomonadati</taxon>
        <taxon>Pseudomonadota</taxon>
        <taxon>Alphaproteobacteria</taxon>
        <taxon>Hyphomicrobiales</taxon>
        <taxon>Hyphomicrobiaceae</taxon>
        <taxon>Hyphomicrobium</taxon>
    </lineage>
</organism>
<sequence length="45" mass="4801" precursor="true">MAKIFYALAAIAPGGFILLAAIGILHVVRVGLRERRQRQTAGLPA</sequence>
<evidence type="ECO:0000313" key="2">
    <source>
        <dbReference type="EMBL" id="ADJ22465.1"/>
    </source>
</evidence>
<evidence type="ECO:0000313" key="3">
    <source>
        <dbReference type="Proteomes" id="UP000002033"/>
    </source>
</evidence>
<gene>
    <name evidence="2" type="ordered locus">Hden_0644</name>
</gene>
<name>D8JSY0_HYPDA</name>
<keyword evidence="1" id="KW-0812">Transmembrane</keyword>
<dbReference type="KEGG" id="hdn:Hden_0644"/>
<protein>
    <submittedName>
        <fullName evidence="2">Uncharacterized protein</fullName>
    </submittedName>
</protein>
<feature type="transmembrane region" description="Helical" evidence="1">
    <location>
        <begin position="6"/>
        <end position="28"/>
    </location>
</feature>
<accession>D8JSY0</accession>
<dbReference type="AlphaFoldDB" id="D8JSY0"/>
<keyword evidence="3" id="KW-1185">Reference proteome</keyword>
<keyword evidence="1" id="KW-0472">Membrane</keyword>
<evidence type="ECO:0000256" key="1">
    <source>
        <dbReference type="SAM" id="Phobius"/>
    </source>
</evidence>